<feature type="transmembrane region" description="Helical" evidence="1">
    <location>
        <begin position="9"/>
        <end position="26"/>
    </location>
</feature>
<feature type="transmembrane region" description="Helical" evidence="1">
    <location>
        <begin position="157"/>
        <end position="175"/>
    </location>
</feature>
<evidence type="ECO:0000256" key="1">
    <source>
        <dbReference type="SAM" id="Phobius"/>
    </source>
</evidence>
<organism evidence="2 3">
    <name type="scientific">Alkalibacter saccharofermentans DSM 14828</name>
    <dbReference type="NCBI Taxonomy" id="1120975"/>
    <lineage>
        <taxon>Bacteria</taxon>
        <taxon>Bacillati</taxon>
        <taxon>Bacillota</taxon>
        <taxon>Clostridia</taxon>
        <taxon>Eubacteriales</taxon>
        <taxon>Eubacteriaceae</taxon>
        <taxon>Alkalibacter</taxon>
    </lineage>
</organism>
<feature type="transmembrane region" description="Helical" evidence="1">
    <location>
        <begin position="205"/>
        <end position="222"/>
    </location>
</feature>
<dbReference type="RefSeq" id="WP_073271668.1">
    <property type="nucleotide sequence ID" value="NZ_FQTU01000017.1"/>
</dbReference>
<feature type="transmembrane region" description="Helical" evidence="1">
    <location>
        <begin position="229"/>
        <end position="245"/>
    </location>
</feature>
<keyword evidence="1" id="KW-0812">Transmembrane</keyword>
<proteinExistence type="predicted"/>
<keyword evidence="3" id="KW-1185">Reference proteome</keyword>
<feature type="transmembrane region" description="Helical" evidence="1">
    <location>
        <begin position="32"/>
        <end position="48"/>
    </location>
</feature>
<dbReference type="Proteomes" id="UP000184251">
    <property type="component" value="Unassembled WGS sequence"/>
</dbReference>
<feature type="transmembrane region" description="Helical" evidence="1">
    <location>
        <begin position="76"/>
        <end position="94"/>
    </location>
</feature>
<evidence type="ECO:0008006" key="4">
    <source>
        <dbReference type="Google" id="ProtNLM"/>
    </source>
</evidence>
<name>A0A1M4ZH33_9FIRM</name>
<protein>
    <recommendedName>
        <fullName evidence="4">O-antigen ligase like membrane protein</fullName>
    </recommendedName>
</protein>
<dbReference type="AlphaFoldDB" id="A0A1M4ZH33"/>
<accession>A0A1M4ZH33</accession>
<evidence type="ECO:0000313" key="2">
    <source>
        <dbReference type="EMBL" id="SHF17107.1"/>
    </source>
</evidence>
<feature type="transmembrane region" description="Helical" evidence="1">
    <location>
        <begin position="101"/>
        <end position="122"/>
    </location>
</feature>
<keyword evidence="1" id="KW-0472">Membrane</keyword>
<keyword evidence="1" id="KW-1133">Transmembrane helix</keyword>
<feature type="transmembrane region" description="Helical" evidence="1">
    <location>
        <begin position="276"/>
        <end position="297"/>
    </location>
</feature>
<dbReference type="OrthoDB" id="2803905at2"/>
<sequence>MIKSDKGKIVYILILALLNVALLSVGHAVGSSLLLLLAIMWFAMLAVVAPREYYMPIMIFYLPWTALLKLSPGMSSVHSLVTLLVLLIVGAKWLKKNPDISGGYFAIVIIFAAYTLIIKFLNRLPLEPQYIFFMAMMLFIPIYLVEYKEKVRFDVSVLFLAFGNLAACISALLLIDNSNIQPFIVINNEMSVGIRFSAFYSDPNYFSAQMLVAISGLMIILTKTKNKKNIIPAVILIIALIYYAMQSVSKAFMLSAFVVLSLWLFNLMTGKRSISFKIYLVVAIMGVVFFVLSQDLFMQQLELYLLRFGRVEDASSLTTGRVGLWGVYLNYLMTNTDKLLFGIGLSEDQLRIILNTNNAHMTLIEMLYQIGLFGVILMGIWWKSLFKGFMDDRKLVYSDWMNMGILAIAIVMPWFGLDVLYFREFFYFPAILLLMKKYLVENA</sequence>
<feature type="transmembrane region" description="Helical" evidence="1">
    <location>
        <begin position="395"/>
        <end position="415"/>
    </location>
</feature>
<gene>
    <name evidence="2" type="ORF">SAMN02746064_02037</name>
</gene>
<feature type="transmembrane region" description="Helical" evidence="1">
    <location>
        <begin position="128"/>
        <end position="145"/>
    </location>
</feature>
<feature type="transmembrane region" description="Helical" evidence="1">
    <location>
        <begin position="251"/>
        <end position="269"/>
    </location>
</feature>
<dbReference type="EMBL" id="FQTU01000017">
    <property type="protein sequence ID" value="SHF17107.1"/>
    <property type="molecule type" value="Genomic_DNA"/>
</dbReference>
<dbReference type="STRING" id="1120975.SAMN02746064_02037"/>
<feature type="transmembrane region" description="Helical" evidence="1">
    <location>
        <begin position="366"/>
        <end position="383"/>
    </location>
</feature>
<evidence type="ECO:0000313" key="3">
    <source>
        <dbReference type="Proteomes" id="UP000184251"/>
    </source>
</evidence>
<reference evidence="2 3" key="1">
    <citation type="submission" date="2016-11" db="EMBL/GenBank/DDBJ databases">
        <authorList>
            <person name="Jaros S."/>
            <person name="Januszkiewicz K."/>
            <person name="Wedrychowicz H."/>
        </authorList>
    </citation>
    <scope>NUCLEOTIDE SEQUENCE [LARGE SCALE GENOMIC DNA]</scope>
    <source>
        <strain evidence="2 3">DSM 14828</strain>
    </source>
</reference>